<feature type="transmembrane region" description="Helical" evidence="1">
    <location>
        <begin position="178"/>
        <end position="208"/>
    </location>
</feature>
<dbReference type="PANTHER" id="PTHR36435">
    <property type="entry name" value="SLR1288 PROTEIN"/>
    <property type="match status" value="1"/>
</dbReference>
<keyword evidence="3" id="KW-0645">Protease</keyword>
<dbReference type="GO" id="GO:0006508">
    <property type="term" value="P:proteolysis"/>
    <property type="evidence" value="ECO:0007669"/>
    <property type="project" value="UniProtKB-KW"/>
</dbReference>
<dbReference type="Proteomes" id="UP000322822">
    <property type="component" value="Chromosome 1"/>
</dbReference>
<dbReference type="EMBL" id="CP044065">
    <property type="protein sequence ID" value="QET03356.1"/>
    <property type="molecule type" value="Genomic_DNA"/>
</dbReference>
<gene>
    <name evidence="3" type="ORF">FOB72_15715</name>
</gene>
<organism evidence="3 4">
    <name type="scientific">Cupriavidus pauculus</name>
    <dbReference type="NCBI Taxonomy" id="82633"/>
    <lineage>
        <taxon>Bacteria</taxon>
        <taxon>Pseudomonadati</taxon>
        <taxon>Pseudomonadota</taxon>
        <taxon>Betaproteobacteria</taxon>
        <taxon>Burkholderiales</taxon>
        <taxon>Burkholderiaceae</taxon>
        <taxon>Cupriavidus</taxon>
    </lineage>
</organism>
<feature type="domain" description="CAAX prenyl protease 2/Lysostaphin resistance protein A-like" evidence="2">
    <location>
        <begin position="143"/>
        <end position="227"/>
    </location>
</feature>
<evidence type="ECO:0000313" key="3">
    <source>
        <dbReference type="EMBL" id="QET03356.1"/>
    </source>
</evidence>
<accession>A0A5P2H603</accession>
<proteinExistence type="predicted"/>
<feature type="transmembrane region" description="Helical" evidence="1">
    <location>
        <begin position="20"/>
        <end position="42"/>
    </location>
</feature>
<dbReference type="GO" id="GO:0080120">
    <property type="term" value="P:CAAX-box protein maturation"/>
    <property type="evidence" value="ECO:0007669"/>
    <property type="project" value="UniProtKB-ARBA"/>
</dbReference>
<feature type="transmembrane region" description="Helical" evidence="1">
    <location>
        <begin position="133"/>
        <end position="155"/>
    </location>
</feature>
<protein>
    <submittedName>
        <fullName evidence="3">CPBP family intramembrane metalloprotease</fullName>
    </submittedName>
</protein>
<dbReference type="InterPro" id="IPR052710">
    <property type="entry name" value="CAAX_protease"/>
</dbReference>
<reference evidence="3 4" key="1">
    <citation type="submission" date="2019-09" db="EMBL/GenBank/DDBJ databases">
        <title>FDA dAtabase for Regulatory Grade micrObial Sequences (FDA-ARGOS): Supporting development and validation of Infectious Disease Dx tests.</title>
        <authorList>
            <person name="Sciortino C."/>
            <person name="Tallon L."/>
            <person name="Sadzewicz L."/>
            <person name="Vavikolanu K."/>
            <person name="Mehta A."/>
            <person name="Aluvathingal J."/>
            <person name="Nadendla S."/>
            <person name="Nandy P."/>
            <person name="Geyer C."/>
            <person name="Yan Y."/>
            <person name="Sichtig H."/>
        </authorList>
    </citation>
    <scope>NUCLEOTIDE SEQUENCE [LARGE SCALE GENOMIC DNA]</scope>
    <source>
        <strain evidence="3 4">FDAARGOS_664</strain>
    </source>
</reference>
<feature type="transmembrane region" description="Helical" evidence="1">
    <location>
        <begin position="215"/>
        <end position="233"/>
    </location>
</feature>
<keyword evidence="3" id="KW-0482">Metalloprotease</keyword>
<feature type="transmembrane region" description="Helical" evidence="1">
    <location>
        <begin position="245"/>
        <end position="266"/>
    </location>
</feature>
<dbReference type="OrthoDB" id="158986at2"/>
<dbReference type="AlphaFoldDB" id="A0A5P2H603"/>
<feature type="transmembrane region" description="Helical" evidence="1">
    <location>
        <begin position="93"/>
        <end position="121"/>
    </location>
</feature>
<sequence>MHDKNTPDRPSSPDGLRPISLQWGFALTFVAWFAEVLLTILLRPTLQRHGIQPIAAGGVIRVICYGGVFSWMLHASQMTYRQLLHPSRASVGATVGLLALPILMMVPMIVLLDAAVNWVLMQVLPMSAEESNWLEHGLTSGIGSWVLVCAIAPMVEEMFFRGILLRGMLKRYPPADAIVYSAFVFGFAHLNVYQFVIAFLMGLFAAALYRRTQSLWPGILLHAGLNTAVMIWANLGSQVSGAAAAWPPVWVCAVFAAAGIVGAWMLRRILWSAPWGGEMSPDADPTPPAA</sequence>
<dbReference type="GO" id="GO:0004175">
    <property type="term" value="F:endopeptidase activity"/>
    <property type="evidence" value="ECO:0007669"/>
    <property type="project" value="UniProtKB-ARBA"/>
</dbReference>
<dbReference type="RefSeq" id="WP_150373466.1">
    <property type="nucleotide sequence ID" value="NZ_CP044065.1"/>
</dbReference>
<dbReference type="Pfam" id="PF02517">
    <property type="entry name" value="Rce1-like"/>
    <property type="match status" value="1"/>
</dbReference>
<feature type="transmembrane region" description="Helical" evidence="1">
    <location>
        <begin position="54"/>
        <end position="73"/>
    </location>
</feature>
<evidence type="ECO:0000256" key="1">
    <source>
        <dbReference type="SAM" id="Phobius"/>
    </source>
</evidence>
<dbReference type="InterPro" id="IPR003675">
    <property type="entry name" value="Rce1/LyrA-like_dom"/>
</dbReference>
<keyword evidence="1" id="KW-1133">Transmembrane helix</keyword>
<name>A0A5P2H603_9BURK</name>
<evidence type="ECO:0000259" key="2">
    <source>
        <dbReference type="Pfam" id="PF02517"/>
    </source>
</evidence>
<dbReference type="PANTHER" id="PTHR36435:SF1">
    <property type="entry name" value="CAAX AMINO TERMINAL PROTEASE FAMILY PROTEIN"/>
    <property type="match status" value="1"/>
</dbReference>
<keyword evidence="3" id="KW-0378">Hydrolase</keyword>
<keyword evidence="1" id="KW-0472">Membrane</keyword>
<dbReference type="GO" id="GO:0008237">
    <property type="term" value="F:metallopeptidase activity"/>
    <property type="evidence" value="ECO:0007669"/>
    <property type="project" value="UniProtKB-KW"/>
</dbReference>
<evidence type="ECO:0000313" key="4">
    <source>
        <dbReference type="Proteomes" id="UP000322822"/>
    </source>
</evidence>
<keyword evidence="1" id="KW-0812">Transmembrane</keyword>